<name>A0ABR9M454_9ACTN</name>
<keyword evidence="2" id="KW-1185">Reference proteome</keyword>
<dbReference type="EMBL" id="JADBEK010000001">
    <property type="protein sequence ID" value="MBE1587385.1"/>
    <property type="molecule type" value="Genomic_DNA"/>
</dbReference>
<accession>A0ABR9M454</accession>
<evidence type="ECO:0000313" key="1">
    <source>
        <dbReference type="EMBL" id="MBE1587385.1"/>
    </source>
</evidence>
<gene>
    <name evidence="1" type="ORF">H4W80_005643</name>
</gene>
<organism evidence="1 2">
    <name type="scientific">Nonomuraea angiospora</name>
    <dbReference type="NCBI Taxonomy" id="46172"/>
    <lineage>
        <taxon>Bacteria</taxon>
        <taxon>Bacillati</taxon>
        <taxon>Actinomycetota</taxon>
        <taxon>Actinomycetes</taxon>
        <taxon>Streptosporangiales</taxon>
        <taxon>Streptosporangiaceae</taxon>
        <taxon>Nonomuraea</taxon>
    </lineage>
</organism>
<proteinExistence type="predicted"/>
<evidence type="ECO:0000313" key="2">
    <source>
        <dbReference type="Proteomes" id="UP000633509"/>
    </source>
</evidence>
<dbReference type="Proteomes" id="UP000633509">
    <property type="component" value="Unassembled WGS sequence"/>
</dbReference>
<protein>
    <submittedName>
        <fullName evidence="1">Uncharacterized protein</fullName>
    </submittedName>
</protein>
<sequence length="31" mass="3231">MSTAYFTTESDLVLLGSDIKTRDVVAGATAP</sequence>
<reference evidence="1 2" key="1">
    <citation type="submission" date="2020-10" db="EMBL/GenBank/DDBJ databases">
        <title>Sequencing the genomes of 1000 actinobacteria strains.</title>
        <authorList>
            <person name="Klenk H.-P."/>
        </authorList>
    </citation>
    <scope>NUCLEOTIDE SEQUENCE [LARGE SCALE GENOMIC DNA]</scope>
    <source>
        <strain evidence="1 2">DSM 43173</strain>
    </source>
</reference>
<comment type="caution">
    <text evidence="1">The sequence shown here is derived from an EMBL/GenBank/DDBJ whole genome shotgun (WGS) entry which is preliminary data.</text>
</comment>